<dbReference type="RefSeq" id="WP_166440845.1">
    <property type="nucleotide sequence ID" value="NZ_JAJNRU010000006.1"/>
</dbReference>
<gene>
    <name evidence="1" type="ORF">ABH309_22425</name>
</gene>
<evidence type="ECO:0000313" key="1">
    <source>
        <dbReference type="EMBL" id="MEO3957202.1"/>
    </source>
</evidence>
<sequence>MEAKLSIKIGGLGEVSHAAQFPGFDKIGRLDINGQTYKIEYHGEQASAQRDANLGVCSRLKEFIVSAGEDASLFSHRASRLAQALPFKAELPKPGSGEPIRCALYGGTHIRGQMSEKLTQLQVAQDVKLETIDEYNSALGIAWPLTVESYFDALDRMENGTLAANIDPDKLEAFAKGYPGNAPENQKIQWQRDRLAGWTDFLRDHSGKVDIFSKQQGKSDSEIHAFLAKNTPPAYLEALKDPRTKKNGEGDFDTFANRLGQLSALPRPQQGQFLQDRFTPFEQDIVEKALNTAFFRQTSKLGLEYFQSSGAKIAFAWQDFSGKEMADSELQRKPWKTGQTRSADFNEPITLSEMRHVARHAELDVTRFKLA</sequence>
<organism evidence="1 2">
    <name type="scientific">Chromobacterium piscinae</name>
    <dbReference type="NCBI Taxonomy" id="686831"/>
    <lineage>
        <taxon>Bacteria</taxon>
        <taxon>Pseudomonadati</taxon>
        <taxon>Pseudomonadota</taxon>
        <taxon>Betaproteobacteria</taxon>
        <taxon>Neisseriales</taxon>
        <taxon>Chromobacteriaceae</taxon>
        <taxon>Chromobacterium</taxon>
    </lineage>
</organism>
<evidence type="ECO:0000313" key="2">
    <source>
        <dbReference type="Proteomes" id="UP001438292"/>
    </source>
</evidence>
<proteinExistence type="predicted"/>
<keyword evidence="2" id="KW-1185">Reference proteome</keyword>
<dbReference type="Proteomes" id="UP001438292">
    <property type="component" value="Unassembled WGS sequence"/>
</dbReference>
<accession>A0ABV0HBJ9</accession>
<comment type="caution">
    <text evidence="1">The sequence shown here is derived from an EMBL/GenBank/DDBJ whole genome shotgun (WGS) entry which is preliminary data.</text>
</comment>
<reference evidence="1 2" key="1">
    <citation type="submission" date="2024-05" db="EMBL/GenBank/DDBJ databases">
        <authorList>
            <person name="De Oliveira J.P."/>
            <person name="Noriler S.A."/>
            <person name="De Oliveira A.G."/>
            <person name="Sipoli D.S."/>
        </authorList>
    </citation>
    <scope>NUCLEOTIDE SEQUENCE [LARGE SCALE GENOMIC DNA]</scope>
    <source>
        <strain evidence="1 2">LABIM186</strain>
    </source>
</reference>
<dbReference type="EMBL" id="JBDQQU010000307">
    <property type="protein sequence ID" value="MEO3957202.1"/>
    <property type="molecule type" value="Genomic_DNA"/>
</dbReference>
<protein>
    <submittedName>
        <fullName evidence="1">Uncharacterized protein</fullName>
    </submittedName>
</protein>
<name>A0ABV0HBJ9_9NEIS</name>